<evidence type="ECO:0000313" key="3">
    <source>
        <dbReference type="Proteomes" id="UP000827092"/>
    </source>
</evidence>
<reference evidence="2 3" key="1">
    <citation type="journal article" date="2022" name="Nat. Ecol. Evol.">
        <title>A masculinizing supergene underlies an exaggerated male reproductive morph in a spider.</title>
        <authorList>
            <person name="Hendrickx F."/>
            <person name="De Corte Z."/>
            <person name="Sonet G."/>
            <person name="Van Belleghem S.M."/>
            <person name="Kostlbacher S."/>
            <person name="Vangestel C."/>
        </authorList>
    </citation>
    <scope>NUCLEOTIDE SEQUENCE [LARGE SCALE GENOMIC DNA]</scope>
    <source>
        <strain evidence="2">W744_W776</strain>
    </source>
</reference>
<protein>
    <submittedName>
        <fullName evidence="2">Uncharacterized protein</fullName>
    </submittedName>
</protein>
<keyword evidence="1" id="KW-0812">Transmembrane</keyword>
<proteinExistence type="predicted"/>
<sequence>MEGKYLVATKENSASNLSAYGAVSKSYEDCIKGICADHNVKFVNNENTEQITASSPPTDESCVCPPQTDCSEVDCAPTKIILEPWSRYKTIVMGIGLTVFGIWMIIIAVIAKYGKL</sequence>
<keyword evidence="1" id="KW-0472">Membrane</keyword>
<dbReference type="Proteomes" id="UP000827092">
    <property type="component" value="Unassembled WGS sequence"/>
</dbReference>
<name>A0AAV6V9P2_9ARAC</name>
<organism evidence="2 3">
    <name type="scientific">Oedothorax gibbosus</name>
    <dbReference type="NCBI Taxonomy" id="931172"/>
    <lineage>
        <taxon>Eukaryota</taxon>
        <taxon>Metazoa</taxon>
        <taxon>Ecdysozoa</taxon>
        <taxon>Arthropoda</taxon>
        <taxon>Chelicerata</taxon>
        <taxon>Arachnida</taxon>
        <taxon>Araneae</taxon>
        <taxon>Araneomorphae</taxon>
        <taxon>Entelegynae</taxon>
        <taxon>Araneoidea</taxon>
        <taxon>Linyphiidae</taxon>
        <taxon>Erigoninae</taxon>
        <taxon>Oedothorax</taxon>
    </lineage>
</organism>
<gene>
    <name evidence="2" type="ORF">JTE90_022990</name>
</gene>
<evidence type="ECO:0000256" key="1">
    <source>
        <dbReference type="SAM" id="Phobius"/>
    </source>
</evidence>
<keyword evidence="3" id="KW-1185">Reference proteome</keyword>
<keyword evidence="1" id="KW-1133">Transmembrane helix</keyword>
<feature type="transmembrane region" description="Helical" evidence="1">
    <location>
        <begin position="91"/>
        <end position="111"/>
    </location>
</feature>
<comment type="caution">
    <text evidence="2">The sequence shown here is derived from an EMBL/GenBank/DDBJ whole genome shotgun (WGS) entry which is preliminary data.</text>
</comment>
<evidence type="ECO:0000313" key="2">
    <source>
        <dbReference type="EMBL" id="KAG8193362.1"/>
    </source>
</evidence>
<dbReference type="EMBL" id="JAFNEN010000124">
    <property type="protein sequence ID" value="KAG8193362.1"/>
    <property type="molecule type" value="Genomic_DNA"/>
</dbReference>
<accession>A0AAV6V9P2</accession>
<dbReference type="AlphaFoldDB" id="A0AAV6V9P2"/>